<dbReference type="GeneID" id="9588027"/>
<feature type="signal peptide" evidence="2">
    <location>
        <begin position="1"/>
        <end position="19"/>
    </location>
</feature>
<sequence length="392" mass="42864">MYTARFFVCIVVYATAVLATCRIEYPGGVEYWWVSSRPNVVGWSCEADAPAEYYDLVPSASRLHNYDTSLLAKPTTVAHNVSHRDCVKVINDLPDNLTEGRGYYLQLADANLATVYAVSEPFEIKSRDAGYPSTCMNSTTTPPRPTASPTCAFPTPSSTLLPSTPTSAHIPPISTPSTPSANLVAGHADFEHGERRSPIWDMPDWLAFFCLGGLAASASRDCVQSDTTVKRYFVQRLIHAGWYSLCVFAATASATFSIENPGGDDSWWVADNQNIVQWTCNDEAPDSYYNIVILNNDTSLLAEASTVATNVSNWDCSELIESSQSNYTAGTGYYIELTSVDGASVYATSDSFEIKASGSTYPSSSDFHLFSGLLYAHDLDRDNDEVERYGLD</sequence>
<keyword evidence="1 2" id="KW-0732">Signal</keyword>
<dbReference type="AlphaFoldDB" id="D8Q8Y9"/>
<protein>
    <recommendedName>
        <fullName evidence="3">Yeast cell wall synthesis Kre9/Knh1-like N-terminal domain-containing protein</fullName>
    </recommendedName>
</protein>
<dbReference type="OrthoDB" id="2576580at2759"/>
<dbReference type="Proteomes" id="UP000007431">
    <property type="component" value="Unassembled WGS sequence"/>
</dbReference>
<evidence type="ECO:0000313" key="4">
    <source>
        <dbReference type="EMBL" id="EFI95558.1"/>
    </source>
</evidence>
<dbReference type="RefSeq" id="XP_003030461.1">
    <property type="nucleotide sequence ID" value="XM_003030415.1"/>
</dbReference>
<dbReference type="VEuPathDB" id="FungiDB:SCHCODRAFT_02679559"/>
<dbReference type="InterPro" id="IPR018466">
    <property type="entry name" value="Kre9/Knh1-like_N"/>
</dbReference>
<organism evidence="5">
    <name type="scientific">Schizophyllum commune (strain H4-8 / FGSC 9210)</name>
    <name type="common">Split gill fungus</name>
    <dbReference type="NCBI Taxonomy" id="578458"/>
    <lineage>
        <taxon>Eukaryota</taxon>
        <taxon>Fungi</taxon>
        <taxon>Dikarya</taxon>
        <taxon>Basidiomycota</taxon>
        <taxon>Agaricomycotina</taxon>
        <taxon>Agaricomycetes</taxon>
        <taxon>Agaricomycetidae</taxon>
        <taxon>Agaricales</taxon>
        <taxon>Schizophyllaceae</taxon>
        <taxon>Schizophyllum</taxon>
    </lineage>
</organism>
<reference evidence="4 5" key="1">
    <citation type="journal article" date="2010" name="Nat. Biotechnol.">
        <title>Genome sequence of the model mushroom Schizophyllum commune.</title>
        <authorList>
            <person name="Ohm R.A."/>
            <person name="de Jong J.F."/>
            <person name="Lugones L.G."/>
            <person name="Aerts A."/>
            <person name="Kothe E."/>
            <person name="Stajich J.E."/>
            <person name="de Vries R.P."/>
            <person name="Record E."/>
            <person name="Levasseur A."/>
            <person name="Baker S.E."/>
            <person name="Bartholomew K.A."/>
            <person name="Coutinho P.M."/>
            <person name="Erdmann S."/>
            <person name="Fowler T.J."/>
            <person name="Gathman A.C."/>
            <person name="Lombard V."/>
            <person name="Henrissat B."/>
            <person name="Knabe N."/>
            <person name="Kuees U."/>
            <person name="Lilly W.W."/>
            <person name="Lindquist E."/>
            <person name="Lucas S."/>
            <person name="Magnuson J.K."/>
            <person name="Piumi F."/>
            <person name="Raudaskoski M."/>
            <person name="Salamov A."/>
            <person name="Schmutz J."/>
            <person name="Schwarze F.W.M.R."/>
            <person name="vanKuyk P.A."/>
            <person name="Horton J.S."/>
            <person name="Grigoriev I.V."/>
            <person name="Woesten H.A.B."/>
        </authorList>
    </citation>
    <scope>NUCLEOTIDE SEQUENCE [LARGE SCALE GENOMIC DNA]</scope>
    <source>
        <strain evidence="5">H4-8 / FGSC 9210</strain>
    </source>
</reference>
<feature type="domain" description="Yeast cell wall synthesis Kre9/Knh1-like N-terminal" evidence="3">
    <location>
        <begin position="261"/>
        <end position="354"/>
    </location>
</feature>
<evidence type="ECO:0000259" key="3">
    <source>
        <dbReference type="Pfam" id="PF10342"/>
    </source>
</evidence>
<keyword evidence="5" id="KW-1185">Reference proteome</keyword>
<name>D8Q8Y9_SCHCM</name>
<dbReference type="KEGG" id="scm:SCHCO_02679559"/>
<evidence type="ECO:0000313" key="5">
    <source>
        <dbReference type="Proteomes" id="UP000007431"/>
    </source>
</evidence>
<dbReference type="eggNOG" id="ENOG502SF7M">
    <property type="taxonomic scope" value="Eukaryota"/>
</dbReference>
<dbReference type="EMBL" id="GL377308">
    <property type="protein sequence ID" value="EFI95558.1"/>
    <property type="molecule type" value="Genomic_DNA"/>
</dbReference>
<accession>D8Q8Y9</accession>
<proteinExistence type="predicted"/>
<evidence type="ECO:0000256" key="2">
    <source>
        <dbReference type="SAM" id="SignalP"/>
    </source>
</evidence>
<dbReference type="HOGENOM" id="CLU_704295_0_0_1"/>
<dbReference type="Pfam" id="PF10342">
    <property type="entry name" value="Kre9_KNH"/>
    <property type="match status" value="1"/>
</dbReference>
<dbReference type="InParanoid" id="D8Q8Y9"/>
<feature type="chain" id="PRO_5003120677" description="Yeast cell wall synthesis Kre9/Knh1-like N-terminal domain-containing protein" evidence="2">
    <location>
        <begin position="20"/>
        <end position="392"/>
    </location>
</feature>
<gene>
    <name evidence="4" type="ORF">SCHCODRAFT_235871</name>
</gene>
<evidence type="ECO:0000256" key="1">
    <source>
        <dbReference type="ARBA" id="ARBA00022729"/>
    </source>
</evidence>